<dbReference type="InterPro" id="IPR036956">
    <property type="entry name" value="Impact_N_sf"/>
</dbReference>
<protein>
    <submittedName>
        <fullName evidence="5">Ribosomal protein S5 domain 2-like protein</fullName>
    </submittedName>
</protein>
<dbReference type="GO" id="GO:0005840">
    <property type="term" value="C:ribosome"/>
    <property type="evidence" value="ECO:0007669"/>
    <property type="project" value="UniProtKB-KW"/>
</dbReference>
<dbReference type="GO" id="GO:0005737">
    <property type="term" value="C:cytoplasm"/>
    <property type="evidence" value="ECO:0007669"/>
    <property type="project" value="TreeGrafter"/>
</dbReference>
<feature type="coiled-coil region" evidence="2">
    <location>
        <begin position="163"/>
        <end position="190"/>
    </location>
</feature>
<gene>
    <name evidence="5" type="ORF">F5878DRAFT_535256</name>
</gene>
<feature type="compositionally biased region" description="Polar residues" evidence="3">
    <location>
        <begin position="1"/>
        <end position="14"/>
    </location>
</feature>
<evidence type="ECO:0000256" key="2">
    <source>
        <dbReference type="SAM" id="Coils"/>
    </source>
</evidence>
<accession>A0AA38PB33</accession>
<dbReference type="Pfam" id="PF01205">
    <property type="entry name" value="Impact_N"/>
    <property type="match status" value="1"/>
</dbReference>
<dbReference type="EMBL" id="MU806117">
    <property type="protein sequence ID" value="KAJ3839630.1"/>
    <property type="molecule type" value="Genomic_DNA"/>
</dbReference>
<feature type="domain" description="Impact N-terminal" evidence="4">
    <location>
        <begin position="36"/>
        <end position="153"/>
    </location>
</feature>
<keyword evidence="5" id="KW-0689">Ribosomal protein</keyword>
<dbReference type="Gene3D" id="3.30.230.30">
    <property type="entry name" value="Impact, N-terminal domain"/>
    <property type="match status" value="1"/>
</dbReference>
<dbReference type="GO" id="GO:0140469">
    <property type="term" value="P:GCN2-mediated signaling"/>
    <property type="evidence" value="ECO:0007669"/>
    <property type="project" value="TreeGrafter"/>
</dbReference>
<sequence length="249" mass="27319">MASSGEPSKVSNLDSFLKRSQPLPEPKATSQEIRDRKSNFVATIFLAATPEEAKSHVQYLRKVLHASRPASHEIFAYRCMVLKPGKTGLSGPDDFEVKAGYDDDGEQWAGAKVLRVMESLAVLDAVVICSRWYGGIMLGSARFTHIETCVTEVCRTFKNKQELEDCIAMLATLDDILKQLRDELAGLSHLSASTSSSSIDNTLRPKSKAPDYASWTESDLSKARRLVTAREKAVASVKAMIAKRRAAGP</sequence>
<organism evidence="5 6">
    <name type="scientific">Lentinula raphanica</name>
    <dbReference type="NCBI Taxonomy" id="153919"/>
    <lineage>
        <taxon>Eukaryota</taxon>
        <taxon>Fungi</taxon>
        <taxon>Dikarya</taxon>
        <taxon>Basidiomycota</taxon>
        <taxon>Agaricomycotina</taxon>
        <taxon>Agaricomycetes</taxon>
        <taxon>Agaricomycetidae</taxon>
        <taxon>Agaricales</taxon>
        <taxon>Marasmiineae</taxon>
        <taxon>Omphalotaceae</taxon>
        <taxon>Lentinula</taxon>
    </lineage>
</organism>
<dbReference type="InterPro" id="IPR020568">
    <property type="entry name" value="Ribosomal_Su5_D2-typ_SF"/>
</dbReference>
<evidence type="ECO:0000256" key="3">
    <source>
        <dbReference type="SAM" id="MobiDB-lite"/>
    </source>
</evidence>
<evidence type="ECO:0000313" key="6">
    <source>
        <dbReference type="Proteomes" id="UP001163846"/>
    </source>
</evidence>
<reference evidence="5" key="1">
    <citation type="submission" date="2022-08" db="EMBL/GenBank/DDBJ databases">
        <authorList>
            <consortium name="DOE Joint Genome Institute"/>
            <person name="Min B."/>
            <person name="Riley R."/>
            <person name="Sierra-Patev S."/>
            <person name="Naranjo-Ortiz M."/>
            <person name="Looney B."/>
            <person name="Konkel Z."/>
            <person name="Slot J.C."/>
            <person name="Sakamoto Y."/>
            <person name="Steenwyk J.L."/>
            <person name="Rokas A."/>
            <person name="Carro J."/>
            <person name="Camarero S."/>
            <person name="Ferreira P."/>
            <person name="Molpeceres G."/>
            <person name="Ruiz-Duenas F.J."/>
            <person name="Serrano A."/>
            <person name="Henrissat B."/>
            <person name="Drula E."/>
            <person name="Hughes K.W."/>
            <person name="Mata J.L."/>
            <person name="Ishikawa N.K."/>
            <person name="Vargas-Isla R."/>
            <person name="Ushijima S."/>
            <person name="Smith C.A."/>
            <person name="Ahrendt S."/>
            <person name="Andreopoulos W."/>
            <person name="He G."/>
            <person name="Labutti K."/>
            <person name="Lipzen A."/>
            <person name="Ng V."/>
            <person name="Sandor L."/>
            <person name="Barry K."/>
            <person name="Martinez A.T."/>
            <person name="Xiao Y."/>
            <person name="Gibbons J.G."/>
            <person name="Terashima K."/>
            <person name="Hibbett D.S."/>
            <person name="Grigoriev I.V."/>
        </authorList>
    </citation>
    <scope>NUCLEOTIDE SEQUENCE</scope>
    <source>
        <strain evidence="5">TFB9207</strain>
    </source>
</reference>
<keyword evidence="6" id="KW-1185">Reference proteome</keyword>
<feature type="region of interest" description="Disordered" evidence="3">
    <location>
        <begin position="1"/>
        <end position="33"/>
    </location>
</feature>
<comment type="caution">
    <text evidence="5">The sequence shown here is derived from an EMBL/GenBank/DDBJ whole genome shotgun (WGS) entry which is preliminary data.</text>
</comment>
<dbReference type="AlphaFoldDB" id="A0AA38PB33"/>
<dbReference type="PANTHER" id="PTHR16301:SF25">
    <property type="entry name" value="PROTEIN IMPACT"/>
    <property type="match status" value="1"/>
</dbReference>
<dbReference type="InterPro" id="IPR023582">
    <property type="entry name" value="Impact"/>
</dbReference>
<dbReference type="Proteomes" id="UP001163846">
    <property type="component" value="Unassembled WGS sequence"/>
</dbReference>
<proteinExistence type="inferred from homology"/>
<keyword evidence="2" id="KW-0175">Coiled coil</keyword>
<evidence type="ECO:0000256" key="1">
    <source>
        <dbReference type="ARBA" id="ARBA00007665"/>
    </source>
</evidence>
<name>A0AA38PB33_9AGAR</name>
<dbReference type="SUPFAM" id="SSF54211">
    <property type="entry name" value="Ribosomal protein S5 domain 2-like"/>
    <property type="match status" value="1"/>
</dbReference>
<feature type="region of interest" description="Disordered" evidence="3">
    <location>
        <begin position="193"/>
        <end position="212"/>
    </location>
</feature>
<evidence type="ECO:0000259" key="4">
    <source>
        <dbReference type="Pfam" id="PF01205"/>
    </source>
</evidence>
<dbReference type="PANTHER" id="PTHR16301">
    <property type="entry name" value="IMPACT-RELATED"/>
    <property type="match status" value="1"/>
</dbReference>
<keyword evidence="5" id="KW-0687">Ribonucleoprotein</keyword>
<evidence type="ECO:0000313" key="5">
    <source>
        <dbReference type="EMBL" id="KAJ3839630.1"/>
    </source>
</evidence>
<dbReference type="GO" id="GO:0006446">
    <property type="term" value="P:regulation of translational initiation"/>
    <property type="evidence" value="ECO:0007669"/>
    <property type="project" value="TreeGrafter"/>
</dbReference>
<dbReference type="InterPro" id="IPR001498">
    <property type="entry name" value="Impact_N"/>
</dbReference>
<comment type="similarity">
    <text evidence="1">Belongs to the IMPACT family.</text>
</comment>